<gene>
    <name evidence="2" type="ORF">CLPUN_02720</name>
</gene>
<dbReference type="Proteomes" id="UP000190890">
    <property type="component" value="Unassembled WGS sequence"/>
</dbReference>
<dbReference type="STRING" id="29367.CLPUN_02720"/>
<sequence length="180" mass="20733">MKLTKDYMKDLKDDGIKDIMNEDVAEAPNKSNYITTDVNGNSTLDSGTYALNLISYEQQELTYYVKLKSYESYLDGKYSYDEAQVKLDDTEKSIKNALKENYSTLLDLENKIDTLKEQVNSTNTKLKFANAQVDMGLMLKNDYYKQVVASEDLDTSLRKLIYTHNNLRDSIQEPWILSNS</sequence>
<organism evidence="2 3">
    <name type="scientific">Clostridium puniceum</name>
    <dbReference type="NCBI Taxonomy" id="29367"/>
    <lineage>
        <taxon>Bacteria</taxon>
        <taxon>Bacillati</taxon>
        <taxon>Bacillota</taxon>
        <taxon>Clostridia</taxon>
        <taxon>Eubacteriales</taxon>
        <taxon>Clostridiaceae</taxon>
        <taxon>Clostridium</taxon>
    </lineage>
</organism>
<name>A0A1S8TXB5_9CLOT</name>
<comment type="caution">
    <text evidence="2">The sequence shown here is derived from an EMBL/GenBank/DDBJ whole genome shotgun (WGS) entry which is preliminary data.</text>
</comment>
<evidence type="ECO:0008006" key="4">
    <source>
        <dbReference type="Google" id="ProtNLM"/>
    </source>
</evidence>
<proteinExistence type="predicted"/>
<accession>A0A1S8TXB5</accession>
<reference evidence="2 3" key="1">
    <citation type="submission" date="2016-05" db="EMBL/GenBank/DDBJ databases">
        <title>Microbial solvent formation.</title>
        <authorList>
            <person name="Poehlein A."/>
            <person name="Montoya Solano J.D."/>
            <person name="Flitsch S."/>
            <person name="Krabben P."/>
            <person name="Duerre P."/>
            <person name="Daniel R."/>
        </authorList>
    </citation>
    <scope>NUCLEOTIDE SEQUENCE [LARGE SCALE GENOMIC DNA]</scope>
    <source>
        <strain evidence="2 3">DSM 2619</strain>
    </source>
</reference>
<feature type="coiled-coil region" evidence="1">
    <location>
        <begin position="80"/>
        <end position="132"/>
    </location>
</feature>
<keyword evidence="1" id="KW-0175">Coiled coil</keyword>
<evidence type="ECO:0000313" key="3">
    <source>
        <dbReference type="Proteomes" id="UP000190890"/>
    </source>
</evidence>
<dbReference type="AlphaFoldDB" id="A0A1S8TXB5"/>
<evidence type="ECO:0000256" key="1">
    <source>
        <dbReference type="SAM" id="Coils"/>
    </source>
</evidence>
<evidence type="ECO:0000313" key="2">
    <source>
        <dbReference type="EMBL" id="OOM82371.1"/>
    </source>
</evidence>
<protein>
    <recommendedName>
        <fullName evidence="4">Outer membrane efflux protein</fullName>
    </recommendedName>
</protein>
<dbReference type="EMBL" id="LZZM01000016">
    <property type="protein sequence ID" value="OOM82371.1"/>
    <property type="molecule type" value="Genomic_DNA"/>
</dbReference>
<keyword evidence="3" id="KW-1185">Reference proteome</keyword>
<dbReference type="SUPFAM" id="SSF56954">
    <property type="entry name" value="Outer membrane efflux proteins (OEP)"/>
    <property type="match status" value="1"/>
</dbReference>